<feature type="repeat" description="TPR" evidence="1">
    <location>
        <begin position="171"/>
        <end position="204"/>
    </location>
</feature>
<dbReference type="Pfam" id="PF13174">
    <property type="entry name" value="TPR_6"/>
    <property type="match status" value="1"/>
</dbReference>
<comment type="caution">
    <text evidence="4">The sequence shown here is derived from an EMBL/GenBank/DDBJ whole genome shotgun (WGS) entry which is preliminary data.</text>
</comment>
<gene>
    <name evidence="4" type="ORF">CLV39_1611</name>
</gene>
<evidence type="ECO:0000313" key="5">
    <source>
        <dbReference type="Proteomes" id="UP000280842"/>
    </source>
</evidence>
<feature type="transmembrane region" description="Helical" evidence="3">
    <location>
        <begin position="33"/>
        <end position="54"/>
    </location>
</feature>
<dbReference type="PROSITE" id="PS50005">
    <property type="entry name" value="TPR"/>
    <property type="match status" value="2"/>
</dbReference>
<accession>A0A3M0BNG9</accession>
<keyword evidence="1" id="KW-0802">TPR repeat</keyword>
<dbReference type="OrthoDB" id="10348at2"/>
<feature type="compositionally biased region" description="Basic and acidic residues" evidence="2">
    <location>
        <begin position="147"/>
        <end position="162"/>
    </location>
</feature>
<keyword evidence="3" id="KW-0812">Transmembrane</keyword>
<evidence type="ECO:0000256" key="2">
    <source>
        <dbReference type="SAM" id="MobiDB-lite"/>
    </source>
</evidence>
<dbReference type="AlphaFoldDB" id="A0A3M0BNG9"/>
<organism evidence="4 5">
    <name type="scientific">Hydrogenothermus marinus</name>
    <dbReference type="NCBI Taxonomy" id="133270"/>
    <lineage>
        <taxon>Bacteria</taxon>
        <taxon>Pseudomonadati</taxon>
        <taxon>Aquificota</taxon>
        <taxon>Aquificia</taxon>
        <taxon>Aquificales</taxon>
        <taxon>Hydrogenothermaceae</taxon>
        <taxon>Hydrogenothermus</taxon>
    </lineage>
</organism>
<dbReference type="InterPro" id="IPR019734">
    <property type="entry name" value="TPR_rpt"/>
</dbReference>
<evidence type="ECO:0000256" key="3">
    <source>
        <dbReference type="SAM" id="Phobius"/>
    </source>
</evidence>
<dbReference type="RefSeq" id="WP_121923710.1">
    <property type="nucleotide sequence ID" value="NZ_REFO01000016.1"/>
</dbReference>
<feature type="region of interest" description="Disordered" evidence="2">
    <location>
        <begin position="117"/>
        <end position="162"/>
    </location>
</feature>
<sequence>MGDLNQVIKKKDKDGRDIHPLTHIKKGKNKLQIVLVILSVITVVNILFIIYINFFKFEEKSLITINNPKKAATAELNPKQNNQKQKEVKNLNYPMNNISISDKDFKNIASLQIPEVNFREENNQKPQETIKSNLDNKKTKQISTVENSKETQKEESNSKEEKKQLNTKKDFAYYYSLAKKFEKIRDLKSAIFYYRKAYKLNPDPDILYKIAYLNYRVGAYRGAIKYSKIILKEFPKYIDAYLLIANSYLKEDKTDLAKLTLEEAYYKFPENKKIIFKLANICEKTGNPYAAIELYEGLAKENDIKAIIKIANLYEKIGENKKALEYYKKAFSIDNGTYKDYLTDKINKLKNIN</sequence>
<evidence type="ECO:0000313" key="4">
    <source>
        <dbReference type="EMBL" id="RMA92562.1"/>
    </source>
</evidence>
<protein>
    <submittedName>
        <fullName evidence="4">Tetratricopeptide repeat protein</fullName>
    </submittedName>
</protein>
<dbReference type="SMART" id="SM00028">
    <property type="entry name" value="TPR"/>
    <property type="match status" value="3"/>
</dbReference>
<evidence type="ECO:0000256" key="1">
    <source>
        <dbReference type="PROSITE-ProRule" id="PRU00339"/>
    </source>
</evidence>
<dbReference type="Gene3D" id="1.25.40.10">
    <property type="entry name" value="Tetratricopeptide repeat domain"/>
    <property type="match status" value="2"/>
</dbReference>
<dbReference type="Pfam" id="PF13181">
    <property type="entry name" value="TPR_8"/>
    <property type="match status" value="2"/>
</dbReference>
<name>A0A3M0BNG9_9AQUI</name>
<feature type="repeat" description="TPR" evidence="1">
    <location>
        <begin position="304"/>
        <end position="337"/>
    </location>
</feature>
<proteinExistence type="predicted"/>
<keyword evidence="5" id="KW-1185">Reference proteome</keyword>
<keyword evidence="3" id="KW-1133">Transmembrane helix</keyword>
<reference evidence="4 5" key="1">
    <citation type="submission" date="2018-10" db="EMBL/GenBank/DDBJ databases">
        <title>Genomic Encyclopedia of Archaeal and Bacterial Type Strains, Phase II (KMG-II): from individual species to whole genera.</title>
        <authorList>
            <person name="Goeker M."/>
        </authorList>
    </citation>
    <scope>NUCLEOTIDE SEQUENCE [LARGE SCALE GENOMIC DNA]</scope>
    <source>
        <strain evidence="4 5">VM1</strain>
    </source>
</reference>
<feature type="compositionally biased region" description="Polar residues" evidence="2">
    <location>
        <begin position="124"/>
        <end position="133"/>
    </location>
</feature>
<dbReference type="Proteomes" id="UP000280842">
    <property type="component" value="Unassembled WGS sequence"/>
</dbReference>
<keyword evidence="3" id="KW-0472">Membrane</keyword>
<dbReference type="EMBL" id="REFO01000016">
    <property type="protein sequence ID" value="RMA92562.1"/>
    <property type="molecule type" value="Genomic_DNA"/>
</dbReference>
<dbReference type="InterPro" id="IPR011990">
    <property type="entry name" value="TPR-like_helical_dom_sf"/>
</dbReference>
<dbReference type="SUPFAM" id="SSF48452">
    <property type="entry name" value="TPR-like"/>
    <property type="match status" value="1"/>
</dbReference>